<name>A0A1V2IME9_9ACTN</name>
<protein>
    <submittedName>
        <fullName evidence="2">Uncharacterized protein</fullName>
    </submittedName>
</protein>
<dbReference type="Proteomes" id="UP000188929">
    <property type="component" value="Unassembled WGS sequence"/>
</dbReference>
<accession>A0A1V2IME9</accession>
<dbReference type="AlphaFoldDB" id="A0A1V2IME9"/>
<comment type="caution">
    <text evidence="2">The sequence shown here is derived from an EMBL/GenBank/DDBJ whole genome shotgun (WGS) entry which is preliminary data.</text>
</comment>
<dbReference type="EMBL" id="MOMC01000003">
    <property type="protein sequence ID" value="ONH33581.1"/>
    <property type="molecule type" value="Genomic_DNA"/>
</dbReference>
<reference evidence="3" key="1">
    <citation type="submission" date="2016-10" db="EMBL/GenBank/DDBJ databases">
        <title>Frankia sp. NRRL B-16386 Genome sequencing.</title>
        <authorList>
            <person name="Ghodhbane-Gtari F."/>
            <person name="Swanson E."/>
            <person name="Gueddou A."/>
            <person name="Hezbri K."/>
            <person name="Ktari K."/>
            <person name="Nouioui I."/>
            <person name="Morris K."/>
            <person name="Simpson S."/>
            <person name="Abebe-Akele F."/>
            <person name="Thomas K."/>
            <person name="Gtari M."/>
            <person name="Tisa L.S."/>
        </authorList>
    </citation>
    <scope>NUCLEOTIDE SEQUENCE [LARGE SCALE GENOMIC DNA]</scope>
    <source>
        <strain evidence="3">NRRL B-16386</strain>
    </source>
</reference>
<feature type="region of interest" description="Disordered" evidence="1">
    <location>
        <begin position="1"/>
        <end position="30"/>
    </location>
</feature>
<proteinExistence type="predicted"/>
<dbReference type="RefSeq" id="WP_076812392.1">
    <property type="nucleotide sequence ID" value="NZ_MOMC01000003.1"/>
</dbReference>
<evidence type="ECO:0000313" key="2">
    <source>
        <dbReference type="EMBL" id="ONH33581.1"/>
    </source>
</evidence>
<evidence type="ECO:0000256" key="1">
    <source>
        <dbReference type="SAM" id="MobiDB-lite"/>
    </source>
</evidence>
<organism evidence="2 3">
    <name type="scientific">Pseudofrankia asymbiotica</name>
    <dbReference type="NCBI Taxonomy" id="1834516"/>
    <lineage>
        <taxon>Bacteria</taxon>
        <taxon>Bacillati</taxon>
        <taxon>Actinomycetota</taxon>
        <taxon>Actinomycetes</taxon>
        <taxon>Frankiales</taxon>
        <taxon>Frankiaceae</taxon>
        <taxon>Pseudofrankia</taxon>
    </lineage>
</organism>
<keyword evidence="3" id="KW-1185">Reference proteome</keyword>
<gene>
    <name evidence="2" type="ORF">BL253_00655</name>
</gene>
<evidence type="ECO:0000313" key="3">
    <source>
        <dbReference type="Proteomes" id="UP000188929"/>
    </source>
</evidence>
<dbReference type="OrthoDB" id="3215590at2"/>
<sequence>MNVHEFYTADPRRQESEEISFGEGWTDHTDPSSTYRLSWVAVTGEIYSVREPHPGGGLLAAVFDHYNVHQADVGEMKVEILAVADLASVEQALAGWREQLGEHDSLRWARERLSPIRQAAEPARGLDAPNV</sequence>